<dbReference type="Proteomes" id="UP000215902">
    <property type="component" value="Unassembled WGS sequence"/>
</dbReference>
<dbReference type="PANTHER" id="PTHR48051">
    <property type="match status" value="1"/>
</dbReference>
<evidence type="ECO:0000313" key="6">
    <source>
        <dbReference type="Proteomes" id="UP000215902"/>
    </source>
</evidence>
<gene>
    <name evidence="5" type="ORF">BOX15_Mlig012461g1</name>
</gene>
<dbReference type="EMBL" id="NIVC01002123">
    <property type="protein sequence ID" value="PAA60687.1"/>
    <property type="molecule type" value="Genomic_DNA"/>
</dbReference>
<dbReference type="SMART" id="SM00364">
    <property type="entry name" value="LRR_BAC"/>
    <property type="match status" value="3"/>
</dbReference>
<dbReference type="PANTHER" id="PTHR48051:SF1">
    <property type="entry name" value="RAS SUPPRESSOR PROTEIN 1"/>
    <property type="match status" value="1"/>
</dbReference>
<proteinExistence type="predicted"/>
<keyword evidence="1" id="KW-0433">Leucine-rich repeat</keyword>
<dbReference type="InterPro" id="IPR032675">
    <property type="entry name" value="LRR_dom_sf"/>
</dbReference>
<dbReference type="GO" id="GO:0005737">
    <property type="term" value="C:cytoplasm"/>
    <property type="evidence" value="ECO:0007669"/>
    <property type="project" value="TreeGrafter"/>
</dbReference>
<feature type="domain" description="PIF1/LRR1 pleckstrin homology" evidence="4">
    <location>
        <begin position="13"/>
        <end position="123"/>
    </location>
</feature>
<name>A0A267EIE1_9PLAT</name>
<evidence type="ECO:0000256" key="1">
    <source>
        <dbReference type="ARBA" id="ARBA00022614"/>
    </source>
</evidence>
<dbReference type="OrthoDB" id="17912at2759"/>
<dbReference type="Gene3D" id="3.80.10.10">
    <property type="entry name" value="Ribonuclease Inhibitor"/>
    <property type="match status" value="1"/>
</dbReference>
<protein>
    <recommendedName>
        <fullName evidence="4">PIF1/LRR1 pleckstrin homology domain-containing protein</fullName>
    </recommendedName>
</protein>
<feature type="non-terminal residue" evidence="5">
    <location>
        <position position="1"/>
    </location>
</feature>
<dbReference type="SUPFAM" id="SSF52058">
    <property type="entry name" value="L domain-like"/>
    <property type="match status" value="1"/>
</dbReference>
<evidence type="ECO:0000256" key="3">
    <source>
        <dbReference type="ARBA" id="ARBA00023242"/>
    </source>
</evidence>
<keyword evidence="6" id="KW-1185">Reference proteome</keyword>
<dbReference type="SMART" id="SM00369">
    <property type="entry name" value="LRR_TYP"/>
    <property type="match status" value="3"/>
</dbReference>
<dbReference type="InterPro" id="IPR001611">
    <property type="entry name" value="Leu-rich_rpt"/>
</dbReference>
<reference evidence="5 6" key="1">
    <citation type="submission" date="2017-06" db="EMBL/GenBank/DDBJ databases">
        <title>A platform for efficient transgenesis in Macrostomum lignano, a flatworm model organism for stem cell research.</title>
        <authorList>
            <person name="Berezikov E."/>
        </authorList>
    </citation>
    <scope>NUCLEOTIDE SEQUENCE [LARGE SCALE GENOMIC DNA]</scope>
    <source>
        <strain evidence="5">DV1</strain>
        <tissue evidence="5">Whole organism</tissue>
    </source>
</reference>
<dbReference type="Pfam" id="PF13855">
    <property type="entry name" value="LRR_8"/>
    <property type="match status" value="1"/>
</dbReference>
<dbReference type="Pfam" id="PF25344">
    <property type="entry name" value="PH_LRR1"/>
    <property type="match status" value="1"/>
</dbReference>
<evidence type="ECO:0000313" key="5">
    <source>
        <dbReference type="EMBL" id="PAA60687.1"/>
    </source>
</evidence>
<organism evidence="5 6">
    <name type="scientific">Macrostomum lignano</name>
    <dbReference type="NCBI Taxonomy" id="282301"/>
    <lineage>
        <taxon>Eukaryota</taxon>
        <taxon>Metazoa</taxon>
        <taxon>Spiralia</taxon>
        <taxon>Lophotrochozoa</taxon>
        <taxon>Platyhelminthes</taxon>
        <taxon>Rhabditophora</taxon>
        <taxon>Macrostomorpha</taxon>
        <taxon>Macrostomida</taxon>
        <taxon>Macrostomidae</taxon>
        <taxon>Macrostomum</taxon>
    </lineage>
</organism>
<dbReference type="STRING" id="282301.A0A267EIE1"/>
<sequence>IHSAQRLGADGAMRIDCQLAVLLTGGTGSSGPPPRARRALLSLCGRDGRYRLACQWGGSGCQAWPVSAANIERLHTRFLSEGRLTLCLTGPHVQLLISGAEPRQLAGLARLLGDVAGGRGVDRRLLLGSGLDYSSLTPLDKRRVRARTQTQLTVSSREAYPSAGDFPPHLVQLSLGPIGLRRFDARLCRLGQLSVLRIHGNQLESLPDAINRLPLTELSLPGNRLVTFPGFELRAAGPLASSLAVLDLRDNCLAWLGSELGRLAALRSLDLCGNRLTRLPDCLPAVPLLRSIALDGNRLRLLPRPAVRLDRLSIGSGQPFSCRDSGRLPVRLPVPDLASLCLAVVRRLVVDFRSKSPPPLPWHLLDDLAAMPACAACRRHCDPRVAPCPLPVHPRHLAACYELPAPADSDGNGGVATVPVMLHFCSAACFERRLELCRYFSC</sequence>
<accession>A0A267EIE1</accession>
<dbReference type="InterPro" id="IPR050216">
    <property type="entry name" value="LRR_domain-containing"/>
</dbReference>
<dbReference type="InterPro" id="IPR003591">
    <property type="entry name" value="Leu-rich_rpt_typical-subtyp"/>
</dbReference>
<keyword evidence="3" id="KW-0539">Nucleus</keyword>
<evidence type="ECO:0000259" key="4">
    <source>
        <dbReference type="Pfam" id="PF25344"/>
    </source>
</evidence>
<dbReference type="InterPro" id="IPR057437">
    <property type="entry name" value="PIF1/LRR1_PH"/>
</dbReference>
<keyword evidence="2" id="KW-0677">Repeat</keyword>
<evidence type="ECO:0000256" key="2">
    <source>
        <dbReference type="ARBA" id="ARBA00022737"/>
    </source>
</evidence>
<comment type="caution">
    <text evidence="5">The sequence shown here is derived from an EMBL/GenBank/DDBJ whole genome shotgun (WGS) entry which is preliminary data.</text>
</comment>
<dbReference type="AlphaFoldDB" id="A0A267EIE1"/>